<dbReference type="GO" id="GO:0001510">
    <property type="term" value="P:RNA methylation"/>
    <property type="evidence" value="ECO:0007669"/>
    <property type="project" value="InterPro"/>
</dbReference>
<reference evidence="15" key="1">
    <citation type="journal article" date="2008" name="Insect Biochem. Mol. Biol.">
        <title>The genome of a lepidopteran model insect, the silkworm Bombyx mori.</title>
        <authorList>
            <consortium name="International Silkworm Genome Consortium"/>
        </authorList>
    </citation>
    <scope>NUCLEOTIDE SEQUENCE [LARGE SCALE GENOMIC DNA]</scope>
    <source>
        <strain evidence="15">p50T</strain>
    </source>
</reference>
<dbReference type="GO" id="GO:0005737">
    <property type="term" value="C:cytoplasm"/>
    <property type="evidence" value="ECO:0007669"/>
    <property type="project" value="TreeGrafter"/>
</dbReference>
<feature type="compositionally biased region" description="Low complexity" evidence="13">
    <location>
        <begin position="1492"/>
        <end position="1506"/>
    </location>
</feature>
<feature type="region of interest" description="Disordered" evidence="13">
    <location>
        <begin position="1623"/>
        <end position="1645"/>
    </location>
</feature>
<dbReference type="InterPro" id="IPR026610">
    <property type="entry name" value="Hen1"/>
</dbReference>
<comment type="catalytic activity">
    <reaction evidence="12">
        <text>small RNA 3'-end nucleotide + S-adenosyl-L-methionine = small RNA 3'-end 2'-O-methylnucleotide + S-adenosyl-L-homocysteine + H(+)</text>
        <dbReference type="Rhea" id="RHEA:37887"/>
        <dbReference type="Rhea" id="RHEA-COMP:10415"/>
        <dbReference type="Rhea" id="RHEA-COMP:10416"/>
        <dbReference type="ChEBI" id="CHEBI:15378"/>
        <dbReference type="ChEBI" id="CHEBI:57856"/>
        <dbReference type="ChEBI" id="CHEBI:59789"/>
        <dbReference type="ChEBI" id="CHEBI:74896"/>
        <dbReference type="ChEBI" id="CHEBI:74898"/>
        <dbReference type="EC" id="2.1.1.386"/>
    </reaction>
</comment>
<evidence type="ECO:0000256" key="11">
    <source>
        <dbReference type="ARBA" id="ARBA00035025"/>
    </source>
</evidence>
<accession>A0A8R2QY13</accession>
<evidence type="ECO:0000256" key="4">
    <source>
        <dbReference type="ARBA" id="ARBA00022603"/>
    </source>
</evidence>
<evidence type="ECO:0000256" key="1">
    <source>
        <dbReference type="ARBA" id="ARBA00001946"/>
    </source>
</evidence>
<dbReference type="EC" id="2.1.1.386" evidence="11"/>
<keyword evidence="5" id="KW-0808">Transferase</keyword>
<evidence type="ECO:0000313" key="15">
    <source>
        <dbReference type="Proteomes" id="UP000005204"/>
    </source>
</evidence>
<evidence type="ECO:0000256" key="8">
    <source>
        <dbReference type="ARBA" id="ARBA00022842"/>
    </source>
</evidence>
<keyword evidence="6" id="KW-0949">S-adenosyl-L-methionine</keyword>
<dbReference type="GO" id="GO:0046872">
    <property type="term" value="F:metal ion binding"/>
    <property type="evidence" value="ECO:0007669"/>
    <property type="project" value="UniProtKB-KW"/>
</dbReference>
<evidence type="ECO:0000256" key="12">
    <source>
        <dbReference type="ARBA" id="ARBA00048418"/>
    </source>
</evidence>
<reference evidence="14" key="2">
    <citation type="submission" date="2022-06" db="UniProtKB">
        <authorList>
            <consortium name="EnsemblMetazoa"/>
        </authorList>
    </citation>
    <scope>IDENTIFICATION</scope>
    <source>
        <strain evidence="14">p50T (Dazao)</strain>
    </source>
</reference>
<proteinExistence type="inferred from homology"/>
<keyword evidence="8" id="KW-0460">Magnesium</keyword>
<evidence type="ECO:0000256" key="10">
    <source>
        <dbReference type="ARBA" id="ARBA00023158"/>
    </source>
</evidence>
<evidence type="ECO:0000256" key="6">
    <source>
        <dbReference type="ARBA" id="ARBA00022691"/>
    </source>
</evidence>
<comment type="cofactor">
    <cofactor evidence="1">
        <name>Mg(2+)</name>
        <dbReference type="ChEBI" id="CHEBI:18420"/>
    </cofactor>
</comment>
<evidence type="ECO:0000256" key="5">
    <source>
        <dbReference type="ARBA" id="ARBA00022679"/>
    </source>
</evidence>
<dbReference type="EnsemblMetazoa" id="XM_038015969.1">
    <property type="protein sequence ID" value="XP_037871897.1"/>
    <property type="gene ID" value="LOC101739273"/>
</dbReference>
<feature type="region of interest" description="Disordered" evidence="13">
    <location>
        <begin position="2042"/>
        <end position="2084"/>
    </location>
</feature>
<dbReference type="RefSeq" id="XP_037871897.1">
    <property type="nucleotide sequence ID" value="XM_038015969.2"/>
</dbReference>
<evidence type="ECO:0000256" key="9">
    <source>
        <dbReference type="ARBA" id="ARBA00022884"/>
    </source>
</evidence>
<feature type="region of interest" description="Disordered" evidence="13">
    <location>
        <begin position="1521"/>
        <end position="1583"/>
    </location>
</feature>
<dbReference type="KEGG" id="bmor:101739273"/>
<keyword evidence="9" id="KW-0694">RNA-binding</keyword>
<feature type="compositionally biased region" description="Polar residues" evidence="13">
    <location>
        <begin position="1523"/>
        <end position="1554"/>
    </location>
</feature>
<dbReference type="InterPro" id="IPR029063">
    <property type="entry name" value="SAM-dependent_MTases_sf"/>
</dbReference>
<dbReference type="GO" id="GO:0005634">
    <property type="term" value="C:nucleus"/>
    <property type="evidence" value="ECO:0007669"/>
    <property type="project" value="TreeGrafter"/>
</dbReference>
<feature type="region of interest" description="Disordered" evidence="13">
    <location>
        <begin position="1484"/>
        <end position="1506"/>
    </location>
</feature>
<dbReference type="PANTHER" id="PTHR21404:SF3">
    <property type="entry name" value="SMALL RNA 2'-O-METHYLTRANSFERASE"/>
    <property type="match status" value="1"/>
</dbReference>
<dbReference type="GeneID" id="101739273"/>
<dbReference type="GO" id="GO:0090486">
    <property type="term" value="F:small RNA 2'-O-methyltransferase activity"/>
    <property type="evidence" value="ECO:0007669"/>
    <property type="project" value="UniProtKB-EC"/>
</dbReference>
<dbReference type="GO" id="GO:0003723">
    <property type="term" value="F:RNA binding"/>
    <property type="evidence" value="ECO:0007669"/>
    <property type="project" value="UniProtKB-KW"/>
</dbReference>
<keyword evidence="4" id="KW-0489">Methyltransferase</keyword>
<dbReference type="PANTHER" id="PTHR21404">
    <property type="entry name" value="HEN1"/>
    <property type="match status" value="1"/>
</dbReference>
<evidence type="ECO:0000256" key="13">
    <source>
        <dbReference type="SAM" id="MobiDB-lite"/>
    </source>
</evidence>
<dbReference type="SUPFAM" id="SSF53335">
    <property type="entry name" value="S-adenosyl-L-methionine-dependent methyltransferases"/>
    <property type="match status" value="1"/>
</dbReference>
<evidence type="ECO:0000256" key="2">
    <source>
        <dbReference type="ARBA" id="ARBA00009026"/>
    </source>
</evidence>
<feature type="compositionally biased region" description="Low complexity" evidence="13">
    <location>
        <begin position="1985"/>
        <end position="2006"/>
    </location>
</feature>
<evidence type="ECO:0000256" key="3">
    <source>
        <dbReference type="ARBA" id="ARBA00021330"/>
    </source>
</evidence>
<dbReference type="Gene3D" id="3.40.50.150">
    <property type="entry name" value="Vaccinia Virus protein VP39"/>
    <property type="match status" value="1"/>
</dbReference>
<keyword evidence="15" id="KW-1185">Reference proteome</keyword>
<dbReference type="CTD" id="36301"/>
<keyword evidence="10" id="KW-0943">RNA-mediated gene silencing</keyword>
<organism evidence="14 15">
    <name type="scientific">Bombyx mori</name>
    <name type="common">Silk moth</name>
    <dbReference type="NCBI Taxonomy" id="7091"/>
    <lineage>
        <taxon>Eukaryota</taxon>
        <taxon>Metazoa</taxon>
        <taxon>Ecdysozoa</taxon>
        <taxon>Arthropoda</taxon>
        <taxon>Hexapoda</taxon>
        <taxon>Insecta</taxon>
        <taxon>Pterygota</taxon>
        <taxon>Neoptera</taxon>
        <taxon>Endopterygota</taxon>
        <taxon>Lepidoptera</taxon>
        <taxon>Glossata</taxon>
        <taxon>Ditrysia</taxon>
        <taxon>Bombycoidea</taxon>
        <taxon>Bombycidae</taxon>
        <taxon>Bombycinae</taxon>
        <taxon>Bombyx</taxon>
    </lineage>
</organism>
<sequence length="2084" mass="236707">MIIAIQTLIFFRQSLLTALDRLLRPYFQKFALSLTKSSFESDDDEPDENVFAEYDDEKGVIFFPPMYVQRYAAIVDCLLDERWSGKLDKVVDLGYHDMSFIKYLKEVSGIKSILGVDLETIPLQCSSDLLSCNEYAPKRETPLQISLLQGNAADPDYRLIGCDAVIAIEMIEHMLPHDLERLVHTVFAFIKPWIVIFTTPNGDFNVLFKSLEKNGLRRLDHFFEWSRDQFHDWCSNIVTRYPEYTVSCRGIGPGPEGTEHLGCCSQMALFVSKNYHKQKDLNLNSLALVANDSVPNDLSDVIDNWESPELMTEMMIYPVNNIESYTDITISEKQSQVTFYVPSKRNSSHKIEFQDKSTQCNLDFELARNFLMFDNEDMCFNILYPRKKVVNKVYEIEDVYSRLNCTTLQVKKFSKTTQGLMAKNKVDALVHTREVVEEIKHLTKMLNFNKSGLNQQDEKTHIWYNFNWGENAPYWNQYYKIVREYNYPFETKSDDCRILDLISDEMNRLIDLQYDDILSVDLNKLEIPLQHLMQTVQHITDDVEKVRELLEWNGYEVVDDMVIYSRLAIDNVTIDSQIDDWQENESVSDWDTADFRSTSISDGSANQDYHGLIYFRRCLLRAIDHKLRKLRSMLTAGEDISTELDRAVCRLMKLALQSSKYRCTPPPAKWMQCKLLDLLTLTEKAIEKRKRHYIENFPLKAIECDPAVFPGLTLENTKKIGQNEILEKYSYLTFSTEKLNANEFTPRPKYSPIDIDLEDDLSISSTDLLKVEYEYIERFSPTRETDENKLNLKKFDDDLKDWDDNDMEANLCSDHDYNKYDNSSGDTDHSANNKRLKFKRSNSYKKRGNRNKIANKVDCLRKTSKKCFEETPRRQDERKTSSTKIIKKVIRKKSSYSCLVKTCSYKDISMEYGIYTMKIKRSLEHKRSTATKPIPESLIELCHPEMTLQKDYDKFHYTQQQEAQAQTQDIGVDQDYQNISAAEESFFIDIISTDNTETLALRRTIGTDPDFREDNNSVVQSEKLIRSVSNDAMNVFDICQAVEVATVPSQAVFISDVDEPSTSKGIRHISLDVQCGPDEISKYCMLSPATSMDRFPMSTGIKIGDSLTNLVTKSTDCSTSMLDSEQCNIVTPKVKNFGIRIQDSDPCFKCKMDSSTITQDESYINTEINDTAELAIIGNTKTDDSEFPSIEGLSKISELAIQSLHGIDAVTTLVPKVAMATGNISPTKCLTPRLSYGAVHVHSYREKQGVHDVVYQGEWQRYRPNTRGEPLKSPISKETKLTVDRKKRSPKEKIIGKDARKEVEKQNYKRPVQMRKALESKTKSLVREENTIVSSKVPKIRAYKGSKKITKVASKVTVSSISSKNSKGTYVVKKTDVTNIKPDGQYGKASTILRRNYIPLYLRQRMKMEKSLSNVNNKSINNPIETTGIFQIHKQNLKSLANENNHFNFNKERRERYNFLVYRNENEKKDKFLLSKVATKASWQSKERANRSFSPQSQNSSTCSSPNSIATIRVAFNKKSCQRVRQSASPPLTSKSLDPRKSQSPASTKTSIMRTTGRKTKLSENKENIPHQNENINKNKDKRVFVRDSKNVYISQLKVENTSKQVDRKSSLKQKKSLKLNTTSLDNATEKQTSDLNVESETKAHNSKNLVDNENVCEIISNLTSIVEPSIKVHISEPTTPEKRINRQGLVTDWIDSSNIVLTATADNVAIGIRQLIERTLDFIDDSVDGDIGIDSETVVLNQENHNLSGDEILSQTSFTSAIDDERFYSGLENEPNNAPTCSFSSALDDEFLSLGSMGLEINEFDLLSFKSMPSHSDYVTVSDVASRIDSMRELFERKDTQVPQKAAGTLAIQAFSGFSLNSEPFVGDQPDRVNLIDSETGSLAVEITRQATSEEMFVSGRSSESYESCVLDEDAVVPDWLFRIISQQQEMSEEPETGGLIIPLPYDEPMALAEPMYDVNSNVVEPVGAGSGAGDGRGIHSDYSQDSSGRGTSLSSSDTSSGARSETITIDPSSFAVQLEVVGEGIDVSSDLNQIRSEQSLNIEGATNSRRVRERRTIDQPVTSSDVEADVSSTDTDVPDSDN</sequence>
<name>A0A8R2QY13_BOMMO</name>
<protein>
    <recommendedName>
        <fullName evidence="3">Small RNA 2'-O-methyltransferase</fullName>
        <ecNumber evidence="11">2.1.1.386</ecNumber>
    </recommendedName>
</protein>
<evidence type="ECO:0000313" key="14">
    <source>
        <dbReference type="EnsemblMetazoa" id="XP_037871897.1"/>
    </source>
</evidence>
<comment type="similarity">
    <text evidence="2">Belongs to the methyltransferase superfamily. HEN1 family.</text>
</comment>
<dbReference type="GO" id="GO:0030422">
    <property type="term" value="P:siRNA processing"/>
    <property type="evidence" value="ECO:0007669"/>
    <property type="project" value="TreeGrafter"/>
</dbReference>
<keyword evidence="7" id="KW-0479">Metal-binding</keyword>
<feature type="region of interest" description="Disordered" evidence="13">
    <location>
        <begin position="1969"/>
        <end position="2008"/>
    </location>
</feature>
<dbReference type="Proteomes" id="UP000005204">
    <property type="component" value="Unassembled WGS sequence"/>
</dbReference>
<dbReference type="GO" id="GO:0034587">
    <property type="term" value="P:piRNA processing"/>
    <property type="evidence" value="ECO:0007669"/>
    <property type="project" value="TreeGrafter"/>
</dbReference>
<evidence type="ECO:0000256" key="7">
    <source>
        <dbReference type="ARBA" id="ARBA00022723"/>
    </source>
</evidence>